<dbReference type="AlphaFoldDB" id="A0AAD6IUK1"/>
<sequence length="252" mass="27341">MPIYTFAWDGETLSLQDYPVIASSSPAPSPPPLRLDDSPSVTTAKGNGASDLRRRFAELADERAVLNKQLGVLEEKIDNLIPTISAYGQDDDFQTAANGLADLQLLALQELRRRQASAFSQRPGGQQQNASTTGERETQTPQLGFGDAEAARMELVCWVSEMKSSQLASITHGELDSNDHTLLSVALPGLGSHCTDLGALAALLRRPQYRVLKQTWGRIFEWVTGVSIDYAAQSYDELIAGLGHLLISGETN</sequence>
<evidence type="ECO:0000313" key="3">
    <source>
        <dbReference type="EMBL" id="KAJ6258289.1"/>
    </source>
</evidence>
<feature type="region of interest" description="Disordered" evidence="2">
    <location>
        <begin position="21"/>
        <end position="49"/>
    </location>
</feature>
<keyword evidence="4" id="KW-1185">Reference proteome</keyword>
<proteinExistence type="predicted"/>
<comment type="caution">
    <text evidence="3">The sequence shown here is derived from an EMBL/GenBank/DDBJ whole genome shotgun (WGS) entry which is preliminary data.</text>
</comment>
<feature type="coiled-coil region" evidence="1">
    <location>
        <begin position="49"/>
        <end position="76"/>
    </location>
</feature>
<feature type="region of interest" description="Disordered" evidence="2">
    <location>
        <begin position="116"/>
        <end position="144"/>
    </location>
</feature>
<gene>
    <name evidence="3" type="ORF">Dda_7210</name>
</gene>
<evidence type="ECO:0000256" key="1">
    <source>
        <dbReference type="SAM" id="Coils"/>
    </source>
</evidence>
<keyword evidence="1" id="KW-0175">Coiled coil</keyword>
<reference evidence="3" key="1">
    <citation type="submission" date="2023-01" db="EMBL/GenBank/DDBJ databases">
        <title>The chitinases involved in constricting ring structure development in the nematode-trapping fungus Drechslerella dactyloides.</title>
        <authorList>
            <person name="Wang R."/>
            <person name="Zhang L."/>
            <person name="Tang P."/>
            <person name="Li S."/>
            <person name="Liang L."/>
        </authorList>
    </citation>
    <scope>NUCLEOTIDE SEQUENCE</scope>
    <source>
        <strain evidence="3">YMF1.00031</strain>
    </source>
</reference>
<evidence type="ECO:0000313" key="4">
    <source>
        <dbReference type="Proteomes" id="UP001221413"/>
    </source>
</evidence>
<dbReference type="Proteomes" id="UP001221413">
    <property type="component" value="Unassembled WGS sequence"/>
</dbReference>
<dbReference type="EMBL" id="JAQGDS010000009">
    <property type="protein sequence ID" value="KAJ6258289.1"/>
    <property type="molecule type" value="Genomic_DNA"/>
</dbReference>
<evidence type="ECO:0000256" key="2">
    <source>
        <dbReference type="SAM" id="MobiDB-lite"/>
    </source>
</evidence>
<accession>A0AAD6IUK1</accession>
<organism evidence="3 4">
    <name type="scientific">Drechslerella dactyloides</name>
    <name type="common">Nematode-trapping fungus</name>
    <name type="synonym">Arthrobotrys dactyloides</name>
    <dbReference type="NCBI Taxonomy" id="74499"/>
    <lineage>
        <taxon>Eukaryota</taxon>
        <taxon>Fungi</taxon>
        <taxon>Dikarya</taxon>
        <taxon>Ascomycota</taxon>
        <taxon>Pezizomycotina</taxon>
        <taxon>Orbiliomycetes</taxon>
        <taxon>Orbiliales</taxon>
        <taxon>Orbiliaceae</taxon>
        <taxon>Drechslerella</taxon>
    </lineage>
</organism>
<feature type="compositionally biased region" description="Polar residues" evidence="2">
    <location>
        <begin position="119"/>
        <end position="133"/>
    </location>
</feature>
<name>A0AAD6IUK1_DREDA</name>
<protein>
    <submittedName>
        <fullName evidence="3">Uncharacterized protein</fullName>
    </submittedName>
</protein>